<dbReference type="RefSeq" id="WP_345198831.1">
    <property type="nucleotide sequence ID" value="NZ_BAABFL010000473.1"/>
</dbReference>
<feature type="transmembrane region" description="Helical" evidence="1">
    <location>
        <begin position="20"/>
        <end position="47"/>
    </location>
</feature>
<accession>A0ABP8V961</accession>
<keyword evidence="1" id="KW-1133">Transmembrane helix</keyword>
<organism evidence="2 3">
    <name type="scientific">Kistimonas scapharcae</name>
    <dbReference type="NCBI Taxonomy" id="1036133"/>
    <lineage>
        <taxon>Bacteria</taxon>
        <taxon>Pseudomonadati</taxon>
        <taxon>Pseudomonadota</taxon>
        <taxon>Gammaproteobacteria</taxon>
        <taxon>Oceanospirillales</taxon>
        <taxon>Endozoicomonadaceae</taxon>
        <taxon>Kistimonas</taxon>
    </lineage>
</organism>
<keyword evidence="3" id="KW-1185">Reference proteome</keyword>
<name>A0ABP8V961_9GAMM</name>
<reference evidence="3" key="1">
    <citation type="journal article" date="2019" name="Int. J. Syst. Evol. Microbiol.">
        <title>The Global Catalogue of Microorganisms (GCM) 10K type strain sequencing project: providing services to taxonomists for standard genome sequencing and annotation.</title>
        <authorList>
            <consortium name="The Broad Institute Genomics Platform"/>
            <consortium name="The Broad Institute Genome Sequencing Center for Infectious Disease"/>
            <person name="Wu L."/>
            <person name="Ma J."/>
        </authorList>
    </citation>
    <scope>NUCLEOTIDE SEQUENCE [LARGE SCALE GENOMIC DNA]</scope>
    <source>
        <strain evidence="3">JCM 17805</strain>
    </source>
</reference>
<protein>
    <submittedName>
        <fullName evidence="2">Uncharacterized protein</fullName>
    </submittedName>
</protein>
<keyword evidence="1" id="KW-0812">Transmembrane</keyword>
<evidence type="ECO:0000256" key="1">
    <source>
        <dbReference type="SAM" id="Phobius"/>
    </source>
</evidence>
<dbReference type="Proteomes" id="UP001500604">
    <property type="component" value="Unassembled WGS sequence"/>
</dbReference>
<evidence type="ECO:0000313" key="2">
    <source>
        <dbReference type="EMBL" id="GAA4652297.1"/>
    </source>
</evidence>
<sequence>MEATQSTPGSSNYTNGMVNGALLVVGSYFGFQIAPFATVALLTGLYIGGNSKCQEKISRTVSEVSSNAYNKGAELVSDTAEKAWEKGKTAVSDATTYTCEAVSSIASSAIKQGSTALAKAGNSAASAATNALNSAMNSRQEHCCDPETIGLRETSDSDGFTIYYFSNQVARNLLMSIT</sequence>
<evidence type="ECO:0000313" key="3">
    <source>
        <dbReference type="Proteomes" id="UP001500604"/>
    </source>
</evidence>
<dbReference type="EMBL" id="BAABFL010000473">
    <property type="protein sequence ID" value="GAA4652297.1"/>
    <property type="molecule type" value="Genomic_DNA"/>
</dbReference>
<proteinExistence type="predicted"/>
<comment type="caution">
    <text evidence="2">The sequence shown here is derived from an EMBL/GenBank/DDBJ whole genome shotgun (WGS) entry which is preliminary data.</text>
</comment>
<keyword evidence="1" id="KW-0472">Membrane</keyword>
<gene>
    <name evidence="2" type="ORF">GCM10023116_45810</name>
</gene>